<dbReference type="STRING" id="1802617.A2886_00815"/>
<protein>
    <recommendedName>
        <fullName evidence="3">Glycosyl transferase family 1 domain-containing protein</fullName>
    </recommendedName>
</protein>
<evidence type="ECO:0008006" key="3">
    <source>
        <dbReference type="Google" id="ProtNLM"/>
    </source>
</evidence>
<proteinExistence type="predicted"/>
<name>A0A1F4UQK3_UNCKA</name>
<dbReference type="EMBL" id="MEVA01000016">
    <property type="protein sequence ID" value="OGC47172.1"/>
    <property type="molecule type" value="Genomic_DNA"/>
</dbReference>
<comment type="caution">
    <text evidence="1">The sequence shown here is derived from an EMBL/GenBank/DDBJ whole genome shotgun (WGS) entry which is preliminary data.</text>
</comment>
<gene>
    <name evidence="1" type="ORF">A2886_00815</name>
</gene>
<sequence length="397" mass="44613">MINVICLSNQVWDFPNWTNKRHVMSRIAGLGNNVLFVDPPINTGRMFAHQVLKGQWGAKRLLTQKYRDDGVLIYSPLNLIPNGELTSLLHAQRIVALAKKNLDPTLKNVLWVYHVEIPGLQSYIDLISHDTLVYDCVDNYGAFPENSSFYSATIGRDQIIKQERSLAEQADVVFATTPGLVEKLSKYNSSVHFAPNVGDYKRFKDVQELKQAQDQIPEDLQAIPRPRIGFIGALDSYKFDATLVRKAAIDHPNYSFVLIGQFALKEKDAGLEALGLADLPNIYYLGPRPYEQKKYYMAGLDVELIPYQLNDYTVGGCFPVKFHDALAAGLPTVVTDLPTYAPFKDVTYIAKSPEDFSAKIELALKEDDKEKIKARQAVAKENDWDGKVAKMLAIITQ</sequence>
<dbReference type="Proteomes" id="UP000176608">
    <property type="component" value="Unassembled WGS sequence"/>
</dbReference>
<dbReference type="SUPFAM" id="SSF53756">
    <property type="entry name" value="UDP-Glycosyltransferase/glycogen phosphorylase"/>
    <property type="match status" value="1"/>
</dbReference>
<dbReference type="Gene3D" id="3.40.50.2000">
    <property type="entry name" value="Glycogen Phosphorylase B"/>
    <property type="match status" value="1"/>
</dbReference>
<evidence type="ECO:0000313" key="2">
    <source>
        <dbReference type="Proteomes" id="UP000176608"/>
    </source>
</evidence>
<evidence type="ECO:0000313" key="1">
    <source>
        <dbReference type="EMBL" id="OGC47172.1"/>
    </source>
</evidence>
<dbReference type="AlphaFoldDB" id="A0A1F4UQK3"/>
<accession>A0A1F4UQK3</accession>
<dbReference type="Pfam" id="PF13692">
    <property type="entry name" value="Glyco_trans_1_4"/>
    <property type="match status" value="1"/>
</dbReference>
<reference evidence="1 2" key="1">
    <citation type="journal article" date="2016" name="Nat. Commun.">
        <title>Thousands of microbial genomes shed light on interconnected biogeochemical processes in an aquifer system.</title>
        <authorList>
            <person name="Anantharaman K."/>
            <person name="Brown C.T."/>
            <person name="Hug L.A."/>
            <person name="Sharon I."/>
            <person name="Castelle C.J."/>
            <person name="Probst A.J."/>
            <person name="Thomas B.C."/>
            <person name="Singh A."/>
            <person name="Wilkins M.J."/>
            <person name="Karaoz U."/>
            <person name="Brodie E.L."/>
            <person name="Williams K.H."/>
            <person name="Hubbard S.S."/>
            <person name="Banfield J.F."/>
        </authorList>
    </citation>
    <scope>NUCLEOTIDE SEQUENCE [LARGE SCALE GENOMIC DNA]</scope>
</reference>
<organism evidence="1 2">
    <name type="scientific">candidate division WWE3 bacterium RIFCSPHIGHO2_01_FULL_42_13</name>
    <dbReference type="NCBI Taxonomy" id="1802617"/>
    <lineage>
        <taxon>Bacteria</taxon>
        <taxon>Katanobacteria</taxon>
    </lineage>
</organism>